<evidence type="ECO:0000313" key="15">
    <source>
        <dbReference type="Ensembl" id="ENSKMAP00000002785.1"/>
    </source>
</evidence>
<dbReference type="SUPFAM" id="SSF48371">
    <property type="entry name" value="ARM repeat"/>
    <property type="match status" value="1"/>
</dbReference>
<dbReference type="GeneTree" id="ENSGT00940000159982"/>
<name>A0A3Q2ZJ13_KRYMA</name>
<evidence type="ECO:0000259" key="14">
    <source>
        <dbReference type="PROSITE" id="PS51547"/>
    </source>
</evidence>
<dbReference type="InterPro" id="IPR036940">
    <property type="entry name" value="PI3/4_kinase_cat_sf"/>
</dbReference>
<feature type="domain" description="PI3K-RBD" evidence="13">
    <location>
        <begin position="179"/>
        <end position="267"/>
    </location>
</feature>
<dbReference type="PANTHER" id="PTHR10048">
    <property type="entry name" value="PHOSPHATIDYLINOSITOL KINASE"/>
    <property type="match status" value="1"/>
</dbReference>
<evidence type="ECO:0000256" key="3">
    <source>
        <dbReference type="ARBA" id="ARBA00022741"/>
    </source>
</evidence>
<dbReference type="Pfam" id="PF00787">
    <property type="entry name" value="PX"/>
    <property type="match status" value="1"/>
</dbReference>
<dbReference type="InterPro" id="IPR002420">
    <property type="entry name" value="PI3K-type_C2_dom"/>
</dbReference>
<dbReference type="SUPFAM" id="SSF54236">
    <property type="entry name" value="Ubiquitin-like"/>
    <property type="match status" value="1"/>
</dbReference>
<sequence length="1357" mass="154360">MDHRHPTEPLRRQAAVYTDNPLPLIDSNIYETISEINDSNSVYQSNLNGLLGPHEPQPKPPESGLPGNSNPNDLRIPPAFSYRRQSTPLEPRRVPPPLPPRPDNQQTLSAPKLLRSATEVNQYDPWSITIIDCPEGSTKDLASFCAATTRLMSQHKHTDRVHNSGIIWGRLLHIHPALLQQVEVTVWVSNEQNNHQVPLPTPVNCKVKDLIDRFCQLLDFSAKTSGEYVLKLCDTEEFLRNDELLGLHETVQIYYKLNMGISLRLLNTNNLTRHLARDAEDDRIACQPNQFLCPVSVYSTSKLSMLDILGTYNRQVADLMRTKSGMHINELVTTVRTISHLLSGLTCQELEDAIGGVNRIRHTTPSHDEMSETAVIMLNGALQKVLQTYFDNFQSDFRSQRIIGSPEVYDIDSNHDILQFNIASIYKLNPGWLNYESFSVTCDVTYGETKICDTGVSENISTALSHGNKISCNRLMVFPVPVNQLPYECMLTFRLKGAKRNKNPELLGWAVLPLYNDRTLVGGTVLLSLSTLRELPFPPSPALSDLHKQPIGVILQLEFDSEVKWEYCRPIALPESIEFSQPCQEVQKKMLDISKKNCLCFLSKNERAFLWSKHFCSDKSSTFLHLLLSGVPGWQPQDLTGIYTVVDNWLIHLPEEALFLLTASFPDQTVRLAAVQYFQQISDGELEVYLPQLVQALKNEWKLDGPLVMLLLERSVKNIRIAHQLYWLLEDARLDPYFHGWFNKIQATLMHCCGRALKEELRHETRMVQILVQVAEKVRCAEKARRNNVLNHERWAIYDFFKGGGSCSLPLDPAVIVKGIDIEACRFYNSNAAPLGITFICKDYQAKNVGVMCKTGDNLRQDMLILQIVHVMDMVWLQEGLDLQMITYRCLSTGNAQGLVEIVPDAVTLGKIHQEFGLGGTLREDTLEKWFHERNKTKEQYEKAVMNFIHSCAGWCVATFILGICDRHNDNIMLKPTGHMFHIDFGKIMGNAQMFAGFKRDRPPFVFTSEMKHFISGGGRKPQRLHHFVELCCEAYNIIRRRSALILSLLELMLCAGMPELKDSNDLQYVHNNLRPFDTDLEATSYFTKKIKESMGCVAVKFNFFAHTMAQGKKQDSQALDIVPAPSTNIQKAVIHAYSGRGKDVTYQLEITIDDGLLRTEMTFGQFENIHKKLQKIFNKLPQFPGRYQMSFTSDHRKHQLNKYLTELFEGPCKGDEYVCSLFLDGPKMNDSTDTGVVPQIQLHILYSNSRLSVLIKHLRNIKQSNGCNPDSYVVTRLRPDPLQNSKRKTKVVRNNDNPTFNELLEYKNIPVLHGMVLGVTVKSKKNKNKFVGATSIKLEDELLDKESWFPLGNCII</sequence>
<evidence type="ECO:0000256" key="9">
    <source>
        <dbReference type="SAM" id="MobiDB-lite"/>
    </source>
</evidence>
<dbReference type="PROSITE" id="PS51546">
    <property type="entry name" value="PI3K_RBD"/>
    <property type="match status" value="1"/>
</dbReference>
<comment type="catalytic activity">
    <reaction evidence="8">
        <text>a 1,2-diacyl-sn-glycero-3-phospho-(1D-myo-inositol 4-phosphate) + ATP = a 1,2-diacyl-sn-glycero-3-phospho-(1D-myo-inositol-3,4-bisphosphate) + ADP + H(+)</text>
        <dbReference type="Rhea" id="RHEA:18373"/>
        <dbReference type="ChEBI" id="CHEBI:15378"/>
        <dbReference type="ChEBI" id="CHEBI:30616"/>
        <dbReference type="ChEBI" id="CHEBI:57658"/>
        <dbReference type="ChEBI" id="CHEBI:58178"/>
        <dbReference type="ChEBI" id="CHEBI:456216"/>
        <dbReference type="EC" id="2.7.1.154"/>
    </reaction>
    <physiologicalReaction direction="left-to-right" evidence="8">
        <dbReference type="Rhea" id="RHEA:18374"/>
    </physiologicalReaction>
</comment>
<dbReference type="Gene3D" id="1.25.40.70">
    <property type="entry name" value="Phosphatidylinositol 3-kinase, accessory domain (PIK)"/>
    <property type="match status" value="1"/>
</dbReference>
<keyword evidence="6" id="KW-0443">Lipid metabolism</keyword>
<dbReference type="GO" id="GO:0043491">
    <property type="term" value="P:phosphatidylinositol 3-kinase/protein kinase B signal transduction"/>
    <property type="evidence" value="ECO:0007669"/>
    <property type="project" value="TreeGrafter"/>
</dbReference>
<dbReference type="InterPro" id="IPR015433">
    <property type="entry name" value="PI3/4_kinase"/>
</dbReference>
<dbReference type="CTD" id="5288"/>
<dbReference type="GO" id="GO:0005942">
    <property type="term" value="C:phosphatidylinositol 3-kinase complex"/>
    <property type="evidence" value="ECO:0007669"/>
    <property type="project" value="TreeGrafter"/>
</dbReference>
<dbReference type="GO" id="GO:0016303">
    <property type="term" value="F:1-phosphatidylinositol-3-kinase activity"/>
    <property type="evidence" value="ECO:0007669"/>
    <property type="project" value="UniProtKB-EC"/>
</dbReference>
<keyword evidence="3" id="KW-0547">Nucleotide-binding</keyword>
<dbReference type="InterPro" id="IPR000341">
    <property type="entry name" value="PI3K_Ras-bd_dom"/>
</dbReference>
<dbReference type="Pfam" id="PF00168">
    <property type="entry name" value="C2"/>
    <property type="match status" value="1"/>
</dbReference>
<dbReference type="InterPro" id="IPR016024">
    <property type="entry name" value="ARM-type_fold"/>
</dbReference>
<dbReference type="STRING" id="37003.ENSKMAP00000002785"/>
<dbReference type="InterPro" id="IPR011009">
    <property type="entry name" value="Kinase-like_dom_sf"/>
</dbReference>
<dbReference type="GO" id="GO:0035091">
    <property type="term" value="F:phosphatidylinositol binding"/>
    <property type="evidence" value="ECO:0007669"/>
    <property type="project" value="InterPro"/>
</dbReference>
<comment type="catalytic activity">
    <reaction evidence="7">
        <text>a 1,2-diacyl-sn-glycero-3-phospho-(1D-myo-inositol) + ATP = a 1,2-diacyl-sn-glycero-3-phospho-(1D-myo-inositol-3-phosphate) + ADP + H(+)</text>
        <dbReference type="Rhea" id="RHEA:12709"/>
        <dbReference type="ChEBI" id="CHEBI:15378"/>
        <dbReference type="ChEBI" id="CHEBI:30616"/>
        <dbReference type="ChEBI" id="CHEBI:57880"/>
        <dbReference type="ChEBI" id="CHEBI:58088"/>
        <dbReference type="ChEBI" id="CHEBI:456216"/>
        <dbReference type="EC" id="2.7.1.137"/>
    </reaction>
    <physiologicalReaction direction="left-to-right" evidence="7">
        <dbReference type="Rhea" id="RHEA:12710"/>
    </physiologicalReaction>
</comment>
<dbReference type="SMART" id="SM00239">
    <property type="entry name" value="C2"/>
    <property type="match status" value="1"/>
</dbReference>
<dbReference type="OrthoDB" id="67688at2759"/>
<feature type="domain" description="C2 PI3K-type" evidence="14">
    <location>
        <begin position="411"/>
        <end position="560"/>
    </location>
</feature>
<proteinExistence type="inferred from homology"/>
<dbReference type="GO" id="GO:0005886">
    <property type="term" value="C:plasma membrane"/>
    <property type="evidence" value="ECO:0007669"/>
    <property type="project" value="TreeGrafter"/>
</dbReference>
<dbReference type="InterPro" id="IPR001683">
    <property type="entry name" value="PX_dom"/>
</dbReference>
<dbReference type="InterPro" id="IPR042236">
    <property type="entry name" value="PI3K_accessory_sf"/>
</dbReference>
<keyword evidence="5" id="KW-0067">ATP-binding</keyword>
<evidence type="ECO:0000256" key="4">
    <source>
        <dbReference type="ARBA" id="ARBA00022777"/>
    </source>
</evidence>
<keyword evidence="16" id="KW-1185">Reference proteome</keyword>
<evidence type="ECO:0000256" key="5">
    <source>
        <dbReference type="ARBA" id="ARBA00022840"/>
    </source>
</evidence>
<evidence type="ECO:0000256" key="1">
    <source>
        <dbReference type="ARBA" id="ARBA00006209"/>
    </source>
</evidence>
<dbReference type="FunFam" id="3.30.1010.10:FF:000001">
    <property type="entry name" value="Phosphatidylinositol 4-phosphate 3-kinase C2 domain-containing subunit beta"/>
    <property type="match status" value="1"/>
</dbReference>
<feature type="domain" description="PIK helical" evidence="12">
    <location>
        <begin position="576"/>
        <end position="752"/>
    </location>
</feature>
<dbReference type="InterPro" id="IPR035892">
    <property type="entry name" value="C2_domain_sf"/>
</dbReference>
<dbReference type="Gene3D" id="3.30.1520.10">
    <property type="entry name" value="Phox-like domain"/>
    <property type="match status" value="1"/>
</dbReference>
<dbReference type="PROSITE" id="PS51547">
    <property type="entry name" value="C2_PI3K"/>
    <property type="match status" value="1"/>
</dbReference>
<evidence type="ECO:0000259" key="13">
    <source>
        <dbReference type="PROSITE" id="PS51546"/>
    </source>
</evidence>
<dbReference type="PROSITE" id="PS51545">
    <property type="entry name" value="PIK_HELICAL"/>
    <property type="match status" value="1"/>
</dbReference>
<comment type="similarity">
    <text evidence="1">Belongs to the PI3/PI4-kinase family. Type III PI4K subfamily.</text>
</comment>
<dbReference type="Pfam" id="PF00454">
    <property type="entry name" value="PI3_PI4_kinase"/>
    <property type="match status" value="1"/>
</dbReference>
<dbReference type="SMART" id="SM00145">
    <property type="entry name" value="PI3Ka"/>
    <property type="match status" value="1"/>
</dbReference>
<dbReference type="SUPFAM" id="SSF64268">
    <property type="entry name" value="PX domain"/>
    <property type="match status" value="1"/>
</dbReference>
<dbReference type="GO" id="GO:0005524">
    <property type="term" value="F:ATP binding"/>
    <property type="evidence" value="ECO:0007669"/>
    <property type="project" value="UniProtKB-KW"/>
</dbReference>
<evidence type="ECO:0000256" key="7">
    <source>
        <dbReference type="ARBA" id="ARBA00023985"/>
    </source>
</evidence>
<organism evidence="15 16">
    <name type="scientific">Kryptolebias marmoratus</name>
    <name type="common">Mangrove killifish</name>
    <name type="synonym">Rivulus marmoratus</name>
    <dbReference type="NCBI Taxonomy" id="37003"/>
    <lineage>
        <taxon>Eukaryota</taxon>
        <taxon>Metazoa</taxon>
        <taxon>Chordata</taxon>
        <taxon>Craniata</taxon>
        <taxon>Vertebrata</taxon>
        <taxon>Euteleostomi</taxon>
        <taxon>Actinopterygii</taxon>
        <taxon>Neopterygii</taxon>
        <taxon>Teleostei</taxon>
        <taxon>Neoteleostei</taxon>
        <taxon>Acanthomorphata</taxon>
        <taxon>Ovalentaria</taxon>
        <taxon>Atherinomorphae</taxon>
        <taxon>Cyprinodontiformes</taxon>
        <taxon>Rivulidae</taxon>
        <taxon>Kryptolebias</taxon>
    </lineage>
</organism>
<accession>A0A3Q2ZJ13</accession>
<dbReference type="InterPro" id="IPR036871">
    <property type="entry name" value="PX_dom_sf"/>
</dbReference>
<dbReference type="Proteomes" id="UP000264800">
    <property type="component" value="Unplaced"/>
</dbReference>
<reference evidence="15" key="2">
    <citation type="submission" date="2025-09" db="UniProtKB">
        <authorList>
            <consortium name="Ensembl"/>
        </authorList>
    </citation>
    <scope>IDENTIFICATION</scope>
</reference>
<dbReference type="SMART" id="SM00146">
    <property type="entry name" value="PI3Kc"/>
    <property type="match status" value="1"/>
</dbReference>
<dbReference type="OMA" id="FTPGRKM"/>
<protein>
    <submittedName>
        <fullName evidence="15">Phosphatidylinositol-4-phosphate 3-kinase catalytic subunit type 2 gamma</fullName>
    </submittedName>
</protein>
<reference evidence="15" key="1">
    <citation type="submission" date="2025-08" db="UniProtKB">
        <authorList>
            <consortium name="Ensembl"/>
        </authorList>
    </citation>
    <scope>IDENTIFICATION</scope>
</reference>
<dbReference type="Gene3D" id="3.30.1010.10">
    <property type="entry name" value="Phosphatidylinositol 3-kinase Catalytic Subunit, Chain A, domain 4"/>
    <property type="match status" value="1"/>
</dbReference>
<dbReference type="GO" id="GO:0005737">
    <property type="term" value="C:cytoplasm"/>
    <property type="evidence" value="ECO:0007669"/>
    <property type="project" value="TreeGrafter"/>
</dbReference>
<dbReference type="Gene3D" id="1.10.1070.11">
    <property type="entry name" value="Phosphatidylinositol 3-/4-kinase, catalytic domain"/>
    <property type="match status" value="1"/>
</dbReference>
<keyword evidence="2" id="KW-0808">Transferase</keyword>
<dbReference type="SUPFAM" id="SSF56112">
    <property type="entry name" value="Protein kinase-like (PK-like)"/>
    <property type="match status" value="1"/>
</dbReference>
<dbReference type="FunFam" id="1.10.1070.11:FF:000001">
    <property type="entry name" value="Phosphatidylinositol 4,5-bisphosphate 3-kinase catalytic subunit"/>
    <property type="match status" value="1"/>
</dbReference>
<feature type="region of interest" description="Disordered" evidence="9">
    <location>
        <begin position="44"/>
        <end position="110"/>
    </location>
</feature>
<evidence type="ECO:0000259" key="12">
    <source>
        <dbReference type="PROSITE" id="PS51545"/>
    </source>
</evidence>
<dbReference type="InterPro" id="IPR018936">
    <property type="entry name" value="PI3/4_kinase_CS"/>
</dbReference>
<evidence type="ECO:0000256" key="8">
    <source>
        <dbReference type="ARBA" id="ARBA00029297"/>
    </source>
</evidence>
<dbReference type="Gene3D" id="3.10.20.770">
    <property type="match status" value="1"/>
</dbReference>
<dbReference type="KEGG" id="kmr:108229826"/>
<evidence type="ECO:0000256" key="6">
    <source>
        <dbReference type="ARBA" id="ARBA00023098"/>
    </source>
</evidence>
<keyword evidence="4" id="KW-0418">Kinase</keyword>
<dbReference type="PROSITE" id="PS50290">
    <property type="entry name" value="PI3_4_KINASE_3"/>
    <property type="match status" value="1"/>
</dbReference>
<dbReference type="GO" id="GO:0016477">
    <property type="term" value="P:cell migration"/>
    <property type="evidence" value="ECO:0007669"/>
    <property type="project" value="TreeGrafter"/>
</dbReference>
<dbReference type="SUPFAM" id="SSF49562">
    <property type="entry name" value="C2 domain (Calcium/lipid-binding domain, CaLB)"/>
    <property type="match status" value="2"/>
</dbReference>
<dbReference type="GO" id="GO:0048015">
    <property type="term" value="P:phosphatidylinositol-mediated signaling"/>
    <property type="evidence" value="ECO:0007669"/>
    <property type="project" value="TreeGrafter"/>
</dbReference>
<dbReference type="Gene3D" id="2.60.40.150">
    <property type="entry name" value="C2 domain"/>
    <property type="match status" value="2"/>
</dbReference>
<dbReference type="PROSITE" id="PS00916">
    <property type="entry name" value="PI3_4_KINASE_2"/>
    <property type="match status" value="1"/>
</dbReference>
<feature type="domain" description="C2" evidence="10">
    <location>
        <begin position="1237"/>
        <end position="1352"/>
    </location>
</feature>
<dbReference type="PROSITE" id="PS50004">
    <property type="entry name" value="C2"/>
    <property type="match status" value="1"/>
</dbReference>
<evidence type="ECO:0000256" key="2">
    <source>
        <dbReference type="ARBA" id="ARBA00022679"/>
    </source>
</evidence>
<dbReference type="Ensembl" id="ENSKMAT00000002841.1">
    <property type="protein sequence ID" value="ENSKMAP00000002785.1"/>
    <property type="gene ID" value="ENSKMAG00000002077.1"/>
</dbReference>
<dbReference type="InterPro" id="IPR001263">
    <property type="entry name" value="PI3K_accessory_dom"/>
</dbReference>
<evidence type="ECO:0000259" key="11">
    <source>
        <dbReference type="PROSITE" id="PS50290"/>
    </source>
</evidence>
<dbReference type="RefSeq" id="XP_017260993.1">
    <property type="nucleotide sequence ID" value="XM_017405504.2"/>
</dbReference>
<dbReference type="InterPro" id="IPR000403">
    <property type="entry name" value="PI3/4_kinase_cat_dom"/>
</dbReference>
<dbReference type="InterPro" id="IPR029071">
    <property type="entry name" value="Ubiquitin-like_domsf"/>
</dbReference>
<dbReference type="Pfam" id="PF00792">
    <property type="entry name" value="PI3K_C2"/>
    <property type="match status" value="1"/>
</dbReference>
<dbReference type="GO" id="GO:0035005">
    <property type="term" value="F:1-phosphatidylinositol-4-phosphate 3-kinase activity"/>
    <property type="evidence" value="ECO:0007669"/>
    <property type="project" value="UniProtKB-EC"/>
</dbReference>
<dbReference type="Pfam" id="PF00613">
    <property type="entry name" value="PI3Ka"/>
    <property type="match status" value="1"/>
</dbReference>
<dbReference type="GeneID" id="108229826"/>
<evidence type="ECO:0000259" key="10">
    <source>
        <dbReference type="PROSITE" id="PS50004"/>
    </source>
</evidence>
<evidence type="ECO:0000313" key="16">
    <source>
        <dbReference type="Proteomes" id="UP000264800"/>
    </source>
</evidence>
<dbReference type="InterPro" id="IPR000008">
    <property type="entry name" value="C2_dom"/>
</dbReference>
<dbReference type="PANTHER" id="PTHR10048:SF29">
    <property type="entry name" value="PHOSPHATIDYLINOSITOL 3-KINASE C2 DOMAIN-CONTAINING SUBUNIT GAMMA"/>
    <property type="match status" value="1"/>
</dbReference>
<feature type="domain" description="PI3K/PI4K catalytic" evidence="11">
    <location>
        <begin position="821"/>
        <end position="1099"/>
    </location>
</feature>
<dbReference type="Pfam" id="PF00794">
    <property type="entry name" value="PI3K_rbd"/>
    <property type="match status" value="1"/>
</dbReference>